<dbReference type="InterPro" id="IPR056369">
    <property type="entry name" value="CTU1-like_ATP-bd"/>
</dbReference>
<dbReference type="GO" id="GO:0016740">
    <property type="term" value="F:transferase activity"/>
    <property type="evidence" value="ECO:0007669"/>
    <property type="project" value="UniProtKB-KW"/>
</dbReference>
<feature type="binding site" evidence="13">
    <location>
        <position position="59"/>
    </location>
    <ligand>
        <name>ATP</name>
        <dbReference type="ChEBI" id="CHEBI:30616"/>
    </ligand>
</feature>
<accession>A0A5E4LS48</accession>
<proteinExistence type="predicted"/>
<dbReference type="SUPFAM" id="SSF52402">
    <property type="entry name" value="Adenine nucleotide alpha hydrolases-like"/>
    <property type="match status" value="1"/>
</dbReference>
<dbReference type="GO" id="GO:0046872">
    <property type="term" value="F:metal ion binding"/>
    <property type="evidence" value="ECO:0007669"/>
    <property type="project" value="UniProtKB-KW"/>
</dbReference>
<comment type="cofactor">
    <cofactor evidence="2">
        <name>[4Fe-4S] cluster</name>
        <dbReference type="ChEBI" id="CHEBI:49883"/>
    </cofactor>
</comment>
<dbReference type="InterPro" id="IPR000541">
    <property type="entry name" value="Ncs6/Tuc1/Ctu1"/>
</dbReference>
<evidence type="ECO:0000256" key="3">
    <source>
        <dbReference type="ARBA" id="ARBA00022485"/>
    </source>
</evidence>
<evidence type="ECO:0000256" key="9">
    <source>
        <dbReference type="ARBA" id="ARBA00022842"/>
    </source>
</evidence>
<dbReference type="PANTHER" id="PTHR11807:SF12">
    <property type="entry name" value="CYTOPLASMIC TRNA 2-THIOLATION PROTEIN 1"/>
    <property type="match status" value="1"/>
</dbReference>
<protein>
    <submittedName>
        <fullName evidence="16">tRNA 2-thiocytidine biosynthesis protein TtcA</fullName>
    </submittedName>
</protein>
<dbReference type="Gene3D" id="3.40.50.620">
    <property type="entry name" value="HUPs"/>
    <property type="match status" value="1"/>
</dbReference>
<keyword evidence="5 12" id="KW-0479">Metal-binding</keyword>
<feature type="domain" description="tRNA(Ile)-lysidine/2-thiocytidine synthase N-terminal" evidence="14">
    <location>
        <begin position="50"/>
        <end position="188"/>
    </location>
</feature>
<evidence type="ECO:0000256" key="2">
    <source>
        <dbReference type="ARBA" id="ARBA00001966"/>
    </source>
</evidence>
<dbReference type="PIRSF" id="PIRSF004976">
    <property type="entry name" value="ATPase_YdaO"/>
    <property type="match status" value="1"/>
</dbReference>
<dbReference type="Proteomes" id="UP000789941">
    <property type="component" value="Unassembled WGS sequence"/>
</dbReference>
<dbReference type="InterPro" id="IPR011063">
    <property type="entry name" value="TilS/TtcA_N"/>
</dbReference>
<keyword evidence="4" id="KW-0808">Transferase</keyword>
<comment type="caution">
    <text evidence="16">The sequence shown here is derived from an EMBL/GenBank/DDBJ whole genome shotgun (WGS) entry which is preliminary data.</text>
</comment>
<feature type="binding site" evidence="12">
    <location>
        <position position="25"/>
    </location>
    <ligand>
        <name>Zn(2+)</name>
        <dbReference type="ChEBI" id="CHEBI:29105"/>
        <label>1</label>
    </ligand>
</feature>
<keyword evidence="7 12" id="KW-0862">Zinc</keyword>
<dbReference type="GO" id="GO:0002143">
    <property type="term" value="P:tRNA wobble position uridine thiolation"/>
    <property type="evidence" value="ECO:0007669"/>
    <property type="project" value="TreeGrafter"/>
</dbReference>
<feature type="binding site" evidence="13">
    <location>
        <position position="83"/>
    </location>
    <ligand>
        <name>ATP</name>
        <dbReference type="ChEBI" id="CHEBI:30616"/>
    </ligand>
</feature>
<feature type="binding site" evidence="12">
    <location>
        <position position="284"/>
    </location>
    <ligand>
        <name>Zn(2+)</name>
        <dbReference type="ChEBI" id="CHEBI:29105"/>
        <label>2</label>
    </ligand>
</feature>
<evidence type="ECO:0000259" key="14">
    <source>
        <dbReference type="Pfam" id="PF01171"/>
    </source>
</evidence>
<name>A0A5E4LS48_9ARCH</name>
<evidence type="ECO:0000256" key="11">
    <source>
        <dbReference type="ARBA" id="ARBA00023014"/>
    </source>
</evidence>
<evidence type="ECO:0000256" key="5">
    <source>
        <dbReference type="ARBA" id="ARBA00022723"/>
    </source>
</evidence>
<comment type="cofactor">
    <cofactor evidence="1">
        <name>Mg(2+)</name>
        <dbReference type="ChEBI" id="CHEBI:18420"/>
    </cofactor>
</comment>
<evidence type="ECO:0000256" key="7">
    <source>
        <dbReference type="ARBA" id="ARBA00022833"/>
    </source>
</evidence>
<dbReference type="EMBL" id="CABMJJ010000009">
    <property type="protein sequence ID" value="VVC03968.1"/>
    <property type="molecule type" value="Genomic_DNA"/>
</dbReference>
<dbReference type="GO" id="GO:0005524">
    <property type="term" value="F:ATP binding"/>
    <property type="evidence" value="ECO:0007669"/>
    <property type="project" value="UniProtKB-KW"/>
</dbReference>
<organism evidence="16 17">
    <name type="scientific">Candidatus Bilamarchaeum dharawalense</name>
    <dbReference type="NCBI Taxonomy" id="2885759"/>
    <lineage>
        <taxon>Archaea</taxon>
        <taxon>Candidatus Micrarchaeota</taxon>
        <taxon>Candidatus Micrarchaeia</taxon>
        <taxon>Candidatus Anstonellales</taxon>
        <taxon>Candidatus Bilamarchaeaceae</taxon>
        <taxon>Candidatus Bilamarchaeum</taxon>
    </lineage>
</organism>
<evidence type="ECO:0000256" key="4">
    <source>
        <dbReference type="ARBA" id="ARBA00022679"/>
    </source>
</evidence>
<evidence type="ECO:0000256" key="12">
    <source>
        <dbReference type="PIRSR" id="PIRSR004976-50"/>
    </source>
</evidence>
<dbReference type="GO" id="GO:0000049">
    <property type="term" value="F:tRNA binding"/>
    <property type="evidence" value="ECO:0007669"/>
    <property type="project" value="InterPro"/>
</dbReference>
<dbReference type="Pfam" id="PF01171">
    <property type="entry name" value="ATP_bind_3"/>
    <property type="match status" value="1"/>
</dbReference>
<dbReference type="Pfam" id="PF22082">
    <property type="entry name" value="TtuA_LIM_N"/>
    <property type="match status" value="1"/>
</dbReference>
<dbReference type="InterPro" id="IPR054306">
    <property type="entry name" value="TtuA-like_LIM_N"/>
</dbReference>
<feature type="binding site" evidence="12">
    <location>
        <position position="3"/>
    </location>
    <ligand>
        <name>Zn(2+)</name>
        <dbReference type="ChEBI" id="CHEBI:29105"/>
        <label>1</label>
    </ligand>
</feature>
<evidence type="ECO:0000313" key="16">
    <source>
        <dbReference type="EMBL" id="VVC03968.1"/>
    </source>
</evidence>
<dbReference type="AlphaFoldDB" id="A0A5E4LS48"/>
<keyword evidence="6 13" id="KW-0547">Nucleotide-binding</keyword>
<keyword evidence="9" id="KW-0460">Magnesium</keyword>
<feature type="binding site" evidence="12">
    <location>
        <position position="22"/>
    </location>
    <ligand>
        <name>Zn(2+)</name>
        <dbReference type="ChEBI" id="CHEBI:29105"/>
        <label>1</label>
    </ligand>
</feature>
<feature type="domain" description="2-thiouridine synthetase TtuA-like N-terminal LIM" evidence="15">
    <location>
        <begin position="2"/>
        <end position="27"/>
    </location>
</feature>
<dbReference type="InterPro" id="IPR014729">
    <property type="entry name" value="Rossmann-like_a/b/a_fold"/>
</dbReference>
<feature type="binding site" evidence="12">
    <location>
        <position position="6"/>
    </location>
    <ligand>
        <name>Zn(2+)</name>
        <dbReference type="ChEBI" id="CHEBI:29105"/>
        <label>1</label>
    </ligand>
</feature>
<keyword evidence="8 13" id="KW-0067">ATP-binding</keyword>
<gene>
    <name evidence="16" type="primary">ttcA</name>
    <name evidence="16" type="ORF">LFW2832_00639</name>
</gene>
<feature type="binding site" evidence="12">
    <location>
        <position position="281"/>
    </location>
    <ligand>
        <name>Zn(2+)</name>
        <dbReference type="ChEBI" id="CHEBI:29105"/>
        <label>2</label>
    </ligand>
</feature>
<feature type="binding site" evidence="13">
    <location>
        <position position="166"/>
    </location>
    <ligand>
        <name>ATP</name>
        <dbReference type="ChEBI" id="CHEBI:30616"/>
    </ligand>
</feature>
<dbReference type="GO" id="GO:0051539">
    <property type="term" value="F:4 iron, 4 sulfur cluster binding"/>
    <property type="evidence" value="ECO:0007669"/>
    <property type="project" value="UniProtKB-KW"/>
</dbReference>
<feature type="binding site" evidence="13">
    <location>
        <position position="161"/>
    </location>
    <ligand>
        <name>ATP</name>
        <dbReference type="ChEBI" id="CHEBI:30616"/>
    </ligand>
</feature>
<keyword evidence="11" id="KW-0411">Iron-sulfur</keyword>
<dbReference type="PANTHER" id="PTHR11807">
    <property type="entry name" value="ATPASES OF THE PP SUPERFAMILY-RELATED"/>
    <property type="match status" value="1"/>
</dbReference>
<reference evidence="16 17" key="1">
    <citation type="submission" date="2019-08" db="EMBL/GenBank/DDBJ databases">
        <authorList>
            <person name="Vazquez-Campos X."/>
        </authorList>
    </citation>
    <scope>NUCLEOTIDE SEQUENCE [LARGE SCALE GENOMIC DNA]</scope>
    <source>
        <strain evidence="16">LFW-283_2</strain>
    </source>
</reference>
<evidence type="ECO:0000256" key="6">
    <source>
        <dbReference type="ARBA" id="ARBA00022741"/>
    </source>
</evidence>
<keyword evidence="3" id="KW-0004">4Fe-4S</keyword>
<feature type="binding site" evidence="13">
    <location>
        <begin position="53"/>
        <end position="55"/>
    </location>
    <ligand>
        <name>ATP</name>
        <dbReference type="ChEBI" id="CHEBI:30616"/>
    </ligand>
</feature>
<sequence length="300" mass="34267">MKCSQCKNNAIVFLPYSSKHLCEQHFIRMFDKRFRKTIRLFSMLRKGDRIAVGLSGGKDSCVLLHSLHQLQKDLPFEMIAITIDEGIKGYRAKTLDIAKKQCEILGIEHRVFTFKEVAGKTLDQIEKDDEDKLPCSFCGVIRRYMLNKGAREVGANKLAIGHNLDDVAQTVLMNIMRNEPARLARFNEPIVSDKKFIPRIKPLMLTPEKENAIYAMMKGIELERVECPYAHFAFRSHVRKMLNESEERYPGTKFKIVNSFLEIEDALRNKYGKTASELGVCPTCGEASSKGICMFCKMIS</sequence>
<evidence type="ECO:0000313" key="17">
    <source>
        <dbReference type="Proteomes" id="UP000789941"/>
    </source>
</evidence>
<evidence type="ECO:0000259" key="15">
    <source>
        <dbReference type="Pfam" id="PF22082"/>
    </source>
</evidence>
<evidence type="ECO:0000256" key="8">
    <source>
        <dbReference type="ARBA" id="ARBA00022840"/>
    </source>
</evidence>
<dbReference type="NCBIfam" id="TIGR00269">
    <property type="entry name" value="TIGR00269 family protein"/>
    <property type="match status" value="1"/>
</dbReference>
<feature type="binding site" evidence="12">
    <location>
        <position position="293"/>
    </location>
    <ligand>
        <name>Zn(2+)</name>
        <dbReference type="ChEBI" id="CHEBI:29105"/>
        <label>2</label>
    </ligand>
</feature>
<dbReference type="FunFam" id="3.40.50.620:FF:000174">
    <property type="entry name" value="ATPase, PP-loop superfamily"/>
    <property type="match status" value="1"/>
</dbReference>
<keyword evidence="10" id="KW-0408">Iron</keyword>
<evidence type="ECO:0000256" key="13">
    <source>
        <dbReference type="PIRSR" id="PIRSR004976-51"/>
    </source>
</evidence>
<feature type="binding site" evidence="12">
    <location>
        <position position="296"/>
    </location>
    <ligand>
        <name>Zn(2+)</name>
        <dbReference type="ChEBI" id="CHEBI:29105"/>
        <label>2</label>
    </ligand>
</feature>
<dbReference type="InterPro" id="IPR035107">
    <property type="entry name" value="tRNA_thiolation_TtcA_Ctu1"/>
</dbReference>
<evidence type="ECO:0000256" key="1">
    <source>
        <dbReference type="ARBA" id="ARBA00001946"/>
    </source>
</evidence>
<dbReference type="GO" id="GO:0002144">
    <property type="term" value="C:cytosolic tRNA wobble base thiouridylase complex"/>
    <property type="evidence" value="ECO:0007669"/>
    <property type="project" value="TreeGrafter"/>
</dbReference>
<dbReference type="CDD" id="cd01713">
    <property type="entry name" value="CTU1-like"/>
    <property type="match status" value="1"/>
</dbReference>
<evidence type="ECO:0000256" key="10">
    <source>
        <dbReference type="ARBA" id="ARBA00023004"/>
    </source>
</evidence>